<protein>
    <submittedName>
        <fullName evidence="1">Uncharacterized protein</fullName>
    </submittedName>
</protein>
<evidence type="ECO:0000313" key="2">
    <source>
        <dbReference type="EMBL" id="CAB4160811.1"/>
    </source>
</evidence>
<evidence type="ECO:0000313" key="1">
    <source>
        <dbReference type="EMBL" id="CAB4146523.1"/>
    </source>
</evidence>
<dbReference type="EMBL" id="LR796717">
    <property type="protein sequence ID" value="CAB4160811.1"/>
    <property type="molecule type" value="Genomic_DNA"/>
</dbReference>
<organism evidence="1">
    <name type="scientific">uncultured Caudovirales phage</name>
    <dbReference type="NCBI Taxonomy" id="2100421"/>
    <lineage>
        <taxon>Viruses</taxon>
        <taxon>Duplodnaviria</taxon>
        <taxon>Heunggongvirae</taxon>
        <taxon>Uroviricota</taxon>
        <taxon>Caudoviricetes</taxon>
        <taxon>Peduoviridae</taxon>
        <taxon>Maltschvirus</taxon>
        <taxon>Maltschvirus maltsch</taxon>
    </lineage>
</organism>
<proteinExistence type="predicted"/>
<gene>
    <name evidence="3" type="ORF">UFOVP1161_35</name>
    <name evidence="1" type="ORF">UFOVP501_35</name>
    <name evidence="2" type="ORF">UFOVP762_16</name>
</gene>
<accession>A0A6J5MLS2</accession>
<dbReference type="EMBL" id="LR797106">
    <property type="protein sequence ID" value="CAB4187355.1"/>
    <property type="molecule type" value="Genomic_DNA"/>
</dbReference>
<evidence type="ECO:0000313" key="3">
    <source>
        <dbReference type="EMBL" id="CAB4187355.1"/>
    </source>
</evidence>
<sequence>MIIALDYDKTYTVDPVLWNGFIVAAKARNHDIKIVTLRAPNESIQVDGVEVIYTSRQAKMKHITADIWIDDNPAWVYQDSL</sequence>
<dbReference type="EMBL" id="LR796469">
    <property type="protein sequence ID" value="CAB4146523.1"/>
    <property type="molecule type" value="Genomic_DNA"/>
</dbReference>
<name>A0A6J5MLS2_9CAUD</name>
<reference evidence="1" key="1">
    <citation type="submission" date="2020-04" db="EMBL/GenBank/DDBJ databases">
        <authorList>
            <person name="Chiriac C."/>
            <person name="Salcher M."/>
            <person name="Ghai R."/>
            <person name="Kavagutti S V."/>
        </authorList>
    </citation>
    <scope>NUCLEOTIDE SEQUENCE</scope>
</reference>